<name>A0ABS7I051_9MICO</name>
<evidence type="ECO:0008006" key="5">
    <source>
        <dbReference type="Google" id="ProtNLM"/>
    </source>
</evidence>
<feature type="compositionally biased region" description="Low complexity" evidence="1">
    <location>
        <begin position="59"/>
        <end position="82"/>
    </location>
</feature>
<feature type="region of interest" description="Disordered" evidence="1">
    <location>
        <begin position="59"/>
        <end position="131"/>
    </location>
</feature>
<evidence type="ECO:0000313" key="4">
    <source>
        <dbReference type="Proteomes" id="UP000777440"/>
    </source>
</evidence>
<feature type="transmembrane region" description="Helical" evidence="2">
    <location>
        <begin position="1059"/>
        <end position="1078"/>
    </location>
</feature>
<feature type="region of interest" description="Disordered" evidence="1">
    <location>
        <begin position="1"/>
        <end position="23"/>
    </location>
</feature>
<dbReference type="EMBL" id="JAEUAX010000008">
    <property type="protein sequence ID" value="MBW9111022.1"/>
    <property type="molecule type" value="Genomic_DNA"/>
</dbReference>
<accession>A0ABS7I051</accession>
<reference evidence="3 4" key="1">
    <citation type="journal article" date="2021" name="MBio">
        <title>Poor Competitiveness of Bradyrhizobium in Pigeon Pea Root Colonization in Indian Soils.</title>
        <authorList>
            <person name="Chalasani D."/>
            <person name="Basu A."/>
            <person name="Pullabhotla S.V.S.R.N."/>
            <person name="Jorrin B."/>
            <person name="Neal A.L."/>
            <person name="Poole P.S."/>
            <person name="Podile A.R."/>
            <person name="Tkacz A."/>
        </authorList>
    </citation>
    <scope>NUCLEOTIDE SEQUENCE [LARGE SCALE GENOMIC DNA]</scope>
    <source>
        <strain evidence="3 4">HU12</strain>
    </source>
</reference>
<proteinExistence type="predicted"/>
<protein>
    <recommendedName>
        <fullName evidence="5">Gram-positive cocci surface proteins LPxTG domain-containing protein</fullName>
    </recommendedName>
</protein>
<comment type="caution">
    <text evidence="3">The sequence shown here is derived from an EMBL/GenBank/DDBJ whole genome shotgun (WGS) entry which is preliminary data.</text>
</comment>
<organism evidence="3 4">
    <name type="scientific">Microbacterium ureisolvens</name>
    <dbReference type="NCBI Taxonomy" id="2781186"/>
    <lineage>
        <taxon>Bacteria</taxon>
        <taxon>Bacillati</taxon>
        <taxon>Actinomycetota</taxon>
        <taxon>Actinomycetes</taxon>
        <taxon>Micrococcales</taxon>
        <taxon>Microbacteriaceae</taxon>
        <taxon>Microbacterium</taxon>
    </lineage>
</organism>
<feature type="region of interest" description="Disordered" evidence="1">
    <location>
        <begin position="165"/>
        <end position="193"/>
    </location>
</feature>
<gene>
    <name evidence="3" type="ORF">JNB61_14670</name>
</gene>
<evidence type="ECO:0000256" key="2">
    <source>
        <dbReference type="SAM" id="Phobius"/>
    </source>
</evidence>
<keyword evidence="2" id="KW-0812">Transmembrane</keyword>
<keyword evidence="4" id="KW-1185">Reference proteome</keyword>
<feature type="compositionally biased region" description="Polar residues" evidence="1">
    <location>
        <begin position="174"/>
        <end position="193"/>
    </location>
</feature>
<keyword evidence="2" id="KW-0472">Membrane</keyword>
<evidence type="ECO:0000313" key="3">
    <source>
        <dbReference type="EMBL" id="MBW9111022.1"/>
    </source>
</evidence>
<keyword evidence="2" id="KW-1133">Transmembrane helix</keyword>
<feature type="compositionally biased region" description="Basic and acidic residues" evidence="1">
    <location>
        <begin position="10"/>
        <end position="23"/>
    </location>
</feature>
<sequence length="1089" mass="113365">MFSRTFVRASKSEGLRSRMRQERNQERRIALQNRWYVGGLAAIVASSLVFSGMSPASAEEVTTDPAATTEATTTATTSTDAATPPPAEEPAAEEPAAEEPAAEEPAAEEPAAPVEEQKAEEPAAEEPAAPVAALAAPEEEDVVALACPPLFYGFEIDGDRPVNCGGQDWDSVPDASTNSHGPYKTTNDNSDPSTWYAAGSPSQHATILNAQAWSTTVDGDPILFAAWDRASGTGSSGFIIEITKAPTRSGGEGNVPQPDRSLGGTVFFMDQSGNDGTILRGVCTYTSTANYPGTCITSNFPANSFMGVTNADGTFVEVGLNLALLANVKPGCPPTLGSSVYIRSFTGNNNELGGNIQAWAGPLSITPPSTCVPLTATKTAVPSFVRDYNWQIEKTVDPASATVRPGENATFDYTVTVTPSAPIDSGYTVTGVITVTNTNPIDVPITGVTDSIPGAQCVITTQQLPVVPKNGGTAQVAYSCTLPSGTAGKNTATVTWDSSAIPAGSTNATADFTFAGVAPSTTTDASVTVSDTAAEFGGPKTVTDVTKPTVFEYSRDLGDDVAAGACKEYDNTASIAATSNQPVLSDSATVEVCTGENLTIEKNVVVSLTRTYAWDIEKSVDETVRTVDENGQATFNYVVEVTPGAATDSDWAMEGEIDVFNPNNEDVTATVTDVPSFEGASCTVTDGVDATIPANSTRTFEYTCSFSEDGPFITGSNKATVTWDADEASSPDSSADYTAQITEADWDMTLVNDTITVIDDMTDPENPVVLGTANWADGPQEFPYELTLDGVPGTCVDYTNTAWIEETGEQADETVTVCDYQDIMVSKTAEGSFDRDYDWTITKTVDHTSATVGAGASAKFAYTVTVTPTAAMDSNFAVWGTISVTNPNDVDVAITLEDALPGGECQVGGTDDLVIPAGTTVEFPYECTLADATAETAVTNTVDITWDAEELLGTSGAAEATADVDFAEVTPATTDATATVSDTAAEFGGEVVLNAVDGEKVFTYSRDLSTVNGACAKHPNTATVTPSDDEPVSASQSVEVCPAAQPPLPATGGGQVPPLLVLLSVLALLGGTTMLIVARRRRGEAKATL</sequence>
<dbReference type="Proteomes" id="UP000777440">
    <property type="component" value="Unassembled WGS sequence"/>
</dbReference>
<dbReference type="RefSeq" id="WP_220340096.1">
    <property type="nucleotide sequence ID" value="NZ_JAEUAX010000008.1"/>
</dbReference>
<evidence type="ECO:0000256" key="1">
    <source>
        <dbReference type="SAM" id="MobiDB-lite"/>
    </source>
</evidence>
<feature type="compositionally biased region" description="Acidic residues" evidence="1">
    <location>
        <begin position="90"/>
        <end position="107"/>
    </location>
</feature>